<evidence type="ECO:0000256" key="3">
    <source>
        <dbReference type="ARBA" id="ARBA00022679"/>
    </source>
</evidence>
<evidence type="ECO:0000256" key="2">
    <source>
        <dbReference type="ARBA" id="ARBA00022603"/>
    </source>
</evidence>
<dbReference type="PRINTS" id="PR00507">
    <property type="entry name" value="N12N6MTFRASE"/>
</dbReference>
<dbReference type="RefSeq" id="WP_151015097.1">
    <property type="nucleotide sequence ID" value="NZ_WAAR01000145.1"/>
</dbReference>
<dbReference type="Gene3D" id="3.40.50.150">
    <property type="entry name" value="Vaccinia Virus protein VP39"/>
    <property type="match status" value="1"/>
</dbReference>
<comment type="caution">
    <text evidence="7">The sequence shown here is derived from an EMBL/GenBank/DDBJ whole genome shotgun (WGS) entry which is preliminary data.</text>
</comment>
<protein>
    <recommendedName>
        <fullName evidence="1">site-specific DNA-methyltransferase (adenine-specific)</fullName>
        <ecNumber evidence="1">2.1.1.72</ecNumber>
    </recommendedName>
</protein>
<dbReference type="GO" id="GO:0008168">
    <property type="term" value="F:methyltransferase activity"/>
    <property type="evidence" value="ECO:0007669"/>
    <property type="project" value="UniProtKB-KW"/>
</dbReference>
<dbReference type="InterPro" id="IPR029063">
    <property type="entry name" value="SAM-dependent_MTases_sf"/>
</dbReference>
<feature type="domain" description="Type ISP restriction-modification enzyme LLaBIII C-terminal specificity" evidence="6">
    <location>
        <begin position="687"/>
        <end position="1038"/>
    </location>
</feature>
<evidence type="ECO:0000259" key="5">
    <source>
        <dbReference type="Pfam" id="PF02384"/>
    </source>
</evidence>
<evidence type="ECO:0000313" key="7">
    <source>
        <dbReference type="EMBL" id="KAB1107712.1"/>
    </source>
</evidence>
<dbReference type="Pfam" id="PF02384">
    <property type="entry name" value="N6_Mtase"/>
    <property type="match status" value="1"/>
</dbReference>
<keyword evidence="3" id="KW-0808">Transferase</keyword>
<dbReference type="EMBL" id="WAAR01000145">
    <property type="protein sequence ID" value="KAB1107712.1"/>
    <property type="molecule type" value="Genomic_DNA"/>
</dbReference>
<evidence type="ECO:0000256" key="4">
    <source>
        <dbReference type="ARBA" id="ARBA00047942"/>
    </source>
</evidence>
<dbReference type="PANTHER" id="PTHR33841">
    <property type="entry name" value="DNA METHYLTRANSFERASE YEEA-RELATED"/>
    <property type="match status" value="1"/>
</dbReference>
<dbReference type="InterPro" id="IPR050953">
    <property type="entry name" value="N4_N6_ade-DNA_methylase"/>
</dbReference>
<dbReference type="Proteomes" id="UP000471364">
    <property type="component" value="Unassembled WGS sequence"/>
</dbReference>
<name>A0ABQ6UAD1_9ACTN</name>
<gene>
    <name evidence="7" type="ORF">F6X54_25415</name>
</gene>
<proteinExistence type="predicted"/>
<comment type="catalytic activity">
    <reaction evidence="4">
        <text>a 2'-deoxyadenosine in DNA + S-adenosyl-L-methionine = an N(6)-methyl-2'-deoxyadenosine in DNA + S-adenosyl-L-homocysteine + H(+)</text>
        <dbReference type="Rhea" id="RHEA:15197"/>
        <dbReference type="Rhea" id="RHEA-COMP:12418"/>
        <dbReference type="Rhea" id="RHEA-COMP:12419"/>
        <dbReference type="ChEBI" id="CHEBI:15378"/>
        <dbReference type="ChEBI" id="CHEBI:57856"/>
        <dbReference type="ChEBI" id="CHEBI:59789"/>
        <dbReference type="ChEBI" id="CHEBI:90615"/>
        <dbReference type="ChEBI" id="CHEBI:90616"/>
        <dbReference type="EC" id="2.1.1.72"/>
    </reaction>
</comment>
<accession>A0ABQ6UAD1</accession>
<dbReference type="InterPro" id="IPR003356">
    <property type="entry name" value="DNA_methylase_A-5"/>
</dbReference>
<evidence type="ECO:0000256" key="1">
    <source>
        <dbReference type="ARBA" id="ARBA00011900"/>
    </source>
</evidence>
<dbReference type="InterPro" id="IPR041635">
    <property type="entry name" value="Type_ISP_LLaBIII_C"/>
</dbReference>
<dbReference type="Pfam" id="PF18135">
    <property type="entry name" value="Type_ISP_C"/>
    <property type="match status" value="1"/>
</dbReference>
<dbReference type="GO" id="GO:0032259">
    <property type="term" value="P:methylation"/>
    <property type="evidence" value="ECO:0007669"/>
    <property type="project" value="UniProtKB-KW"/>
</dbReference>
<organism evidence="7 8">
    <name type="scientific">Micromonospora aurantiaca</name>
    <name type="common">nom. illeg.</name>
    <dbReference type="NCBI Taxonomy" id="47850"/>
    <lineage>
        <taxon>Bacteria</taxon>
        <taxon>Bacillati</taxon>
        <taxon>Actinomycetota</taxon>
        <taxon>Actinomycetes</taxon>
        <taxon>Micromonosporales</taxon>
        <taxon>Micromonosporaceae</taxon>
        <taxon>Micromonospora</taxon>
    </lineage>
</organism>
<keyword evidence="2 7" id="KW-0489">Methyltransferase</keyword>
<sequence>MTDVDLALRYQDGVSVAARSALAAEPEAQLTAPVKELFEAVGSSSGGQLQLVREAQLDGVRPDFGALFNGQPCGWIELKAPAKSTDGTKWRGREAAQWELLAQLDSLVVCNGSHAQLYNEGVPVAPLVVLPLQDASTWDAEPLRELLLRFTSARPSVITRVSDLARRLAPLARLLRDRILVLLEDPSEKSAMRQGMKAWAAHIHNDVDKKGFANDLAQVVAYSMAIAALRGGADVNANDLIELDEARHAIERTSPVLAAALGPVLGVQGLLAQIRHEVAAIERLVSAVDPVAVAKSYDPRGEPWLWFYEDFLGAFDPEARKKAGVYYTPTDVVEHQVRMVEDIIQMRFGRRLGFADPSVVTLDPACGSGTYPLAIIDASVDTALQLRGPAGPSQVASTLARNLISFELMPGPYAVAHLRIGQRLAEMAGQLIPPKIRVYLADTLDDPDAVAPTLPLWGDADVLAEERRRAQEVKRDEKVMVAIGNPPYDRVSAASGAGGWVVNSGRSRSLFDDVLEPATASTRFSHIASLYNLYVYFWRWAIWKVFEGSEDGPGVVSFITASSWLSGPGFVGLRQLAQSLADEIWVCDLGGDNRGTRVEENVFDIETPVAIVTLFRDGKSSRQELPRILLRRLNGTRQEKLSRVAGLASPLRDQEAWEELTLAKLGDPMVPQTAGSAWQSMPSLAQIFPWQYPGLMINRTWPVAPSARLLSERWAAFLALPSAELRAAAFITPPTGRNIHTRVHGLPPLSSLQKGAPHLEIARYSFRSFDRQWIIHDPRLIALDRPALWASRSERQIFLSTMMTTPLGQGPAMTVATEPPDKHHFRGSYGGKDTIPLFRDSAANHPNVTKGLPEALGSAFRAVDPRKSNPTPEDLAAYVYAILSSPRYSENFSEELSAPGPRVPIARSPDLFARVSELGRELLWLHTFGQRYTGRARPANIVRDPNVFWETPVTAIPETMASVRYEADEERLVVGDGSLRGVSEWVWSYSVSGWPILQRWLAYRTARGYGRAASRPGMLDAIRPADWEDEWNDELLELVTVLRKTEALLARQTALVDEVCAADLVPASDLPVPEEYECKEPRVS</sequence>
<dbReference type="EC" id="2.1.1.72" evidence="1"/>
<dbReference type="PANTHER" id="PTHR33841:SF1">
    <property type="entry name" value="DNA METHYLTRANSFERASE A"/>
    <property type="match status" value="1"/>
</dbReference>
<keyword evidence="8" id="KW-1185">Reference proteome</keyword>
<feature type="domain" description="DNA methylase adenine-specific" evidence="5">
    <location>
        <begin position="308"/>
        <end position="371"/>
    </location>
</feature>
<evidence type="ECO:0000259" key="6">
    <source>
        <dbReference type="Pfam" id="PF18135"/>
    </source>
</evidence>
<reference evidence="7 8" key="1">
    <citation type="submission" date="2019-09" db="EMBL/GenBank/DDBJ databases">
        <title>High taxonomic diversity of Micromonospora strains isolated from Medicago sativa nodules in different geographical locations.</title>
        <authorList>
            <person name="Martinez-Hidalgo P."/>
            <person name="Flores-Felix J.D."/>
            <person name="Velazquez E."/>
            <person name="Brau L."/>
            <person name="Trujillo M.E."/>
            <person name="Martinez-Molina E."/>
        </authorList>
    </citation>
    <scope>NUCLEOTIDE SEQUENCE [LARGE SCALE GENOMIC DNA]</scope>
    <source>
        <strain evidence="7 8">ALFB5</strain>
    </source>
</reference>
<dbReference type="SUPFAM" id="SSF53335">
    <property type="entry name" value="S-adenosyl-L-methionine-dependent methyltransferases"/>
    <property type="match status" value="1"/>
</dbReference>
<evidence type="ECO:0000313" key="8">
    <source>
        <dbReference type="Proteomes" id="UP000471364"/>
    </source>
</evidence>